<dbReference type="EMBL" id="JAHQIW010002087">
    <property type="protein sequence ID" value="KAJ1354446.1"/>
    <property type="molecule type" value="Genomic_DNA"/>
</dbReference>
<reference evidence="1" key="1">
    <citation type="submission" date="2021-06" db="EMBL/GenBank/DDBJ databases">
        <title>Parelaphostrongylus tenuis whole genome reference sequence.</title>
        <authorList>
            <person name="Garwood T.J."/>
            <person name="Larsen P.A."/>
            <person name="Fountain-Jones N.M."/>
            <person name="Garbe J.R."/>
            <person name="Macchietto M.G."/>
            <person name="Kania S.A."/>
            <person name="Gerhold R.W."/>
            <person name="Richards J.E."/>
            <person name="Wolf T.M."/>
        </authorList>
    </citation>
    <scope>NUCLEOTIDE SEQUENCE</scope>
    <source>
        <strain evidence="1">MNPRO001-30</strain>
        <tissue evidence="1">Meninges</tissue>
    </source>
</reference>
<gene>
    <name evidence="1" type="ORF">KIN20_011383</name>
</gene>
<dbReference type="AlphaFoldDB" id="A0AAD5QPU6"/>
<sequence length="82" mass="8816">MPWAPTAQSWTPYICQSAGSATPLSTLKSNSVVTAVAYNLPKRKGGTKLLEGTSQDDKTVMSCLSVVQTYHVSELASLCDMY</sequence>
<evidence type="ECO:0000313" key="1">
    <source>
        <dbReference type="EMBL" id="KAJ1354446.1"/>
    </source>
</evidence>
<keyword evidence="2" id="KW-1185">Reference proteome</keyword>
<proteinExistence type="predicted"/>
<organism evidence="1 2">
    <name type="scientific">Parelaphostrongylus tenuis</name>
    <name type="common">Meningeal worm</name>
    <dbReference type="NCBI Taxonomy" id="148309"/>
    <lineage>
        <taxon>Eukaryota</taxon>
        <taxon>Metazoa</taxon>
        <taxon>Ecdysozoa</taxon>
        <taxon>Nematoda</taxon>
        <taxon>Chromadorea</taxon>
        <taxon>Rhabditida</taxon>
        <taxon>Rhabditina</taxon>
        <taxon>Rhabditomorpha</taxon>
        <taxon>Strongyloidea</taxon>
        <taxon>Metastrongylidae</taxon>
        <taxon>Parelaphostrongylus</taxon>
    </lineage>
</organism>
<dbReference type="Proteomes" id="UP001196413">
    <property type="component" value="Unassembled WGS sequence"/>
</dbReference>
<name>A0AAD5QPU6_PARTN</name>
<accession>A0AAD5QPU6</accession>
<protein>
    <submittedName>
        <fullName evidence="1">Uncharacterized protein</fullName>
    </submittedName>
</protein>
<evidence type="ECO:0000313" key="2">
    <source>
        <dbReference type="Proteomes" id="UP001196413"/>
    </source>
</evidence>
<comment type="caution">
    <text evidence="1">The sequence shown here is derived from an EMBL/GenBank/DDBJ whole genome shotgun (WGS) entry which is preliminary data.</text>
</comment>